<evidence type="ECO:0000256" key="1">
    <source>
        <dbReference type="SAM" id="Phobius"/>
    </source>
</evidence>
<feature type="transmembrane region" description="Helical" evidence="1">
    <location>
        <begin position="120"/>
        <end position="138"/>
    </location>
</feature>
<feature type="transmembrane region" description="Helical" evidence="1">
    <location>
        <begin position="283"/>
        <end position="301"/>
    </location>
</feature>
<feature type="transmembrane region" description="Helical" evidence="1">
    <location>
        <begin position="47"/>
        <end position="74"/>
    </location>
</feature>
<comment type="caution">
    <text evidence="2">The sequence shown here is derived from an EMBL/GenBank/DDBJ whole genome shotgun (WGS) entry which is preliminary data.</text>
</comment>
<keyword evidence="3" id="KW-1185">Reference proteome</keyword>
<feature type="transmembrane region" description="Helical" evidence="1">
    <location>
        <begin position="417"/>
        <end position="436"/>
    </location>
</feature>
<keyword evidence="1" id="KW-0472">Membrane</keyword>
<keyword evidence="1" id="KW-1133">Transmembrane helix</keyword>
<accession>A0A923HH26</accession>
<proteinExistence type="predicted"/>
<feature type="transmembrane region" description="Helical" evidence="1">
    <location>
        <begin position="12"/>
        <end position="35"/>
    </location>
</feature>
<sequence length="455" mass="51879">MKGIARENVITTVLNFFLYTGIGIAVLLIMIIRVIQQRTMDADLGMIFTGLFCFVLTIRVLIAIANLASVSRVLQHQITPKNLWQASLKCECQNLLRDYLVAAITLVVYFLIAAPTSLNFSLMLMSLSCALSVFFGLANNGFLNLKWQRIILFLYGLAIIMLLASRTTTIVFNSLHQISNALLLVIAALMPAMLIWQIKRPVDRLLVNVSTTKTSPPDLLERIRRELKRYTEIKTQYKWNKKYSSFNLIMNQLWPIIYILFWPSVVTALIPNTVSGEDGVTCNRLLVLLVGSVMFSAQLVARDLHWRYLLSPGGLERRRLASLILFSTIRLQVSAYLCLGILATTIGLLIAPQSTYETIITIPKFWRLPFEWTAMLCLAIFFASLRGWKMIGLAIVCIMTIVGLLMYFPTFSHQKSIALFPANYLYIAGLMLFAYYTMRINNRRWNAHLLFEKFK</sequence>
<dbReference type="AlphaFoldDB" id="A0A923HH26"/>
<feature type="transmembrane region" description="Helical" evidence="1">
    <location>
        <begin position="390"/>
        <end position="411"/>
    </location>
</feature>
<dbReference type="RefSeq" id="WP_186913858.1">
    <property type="nucleotide sequence ID" value="NZ_JACOFV010000019.1"/>
</dbReference>
<organism evidence="2 3">
    <name type="scientific">Undibacterium jejuense</name>
    <dbReference type="NCBI Taxonomy" id="1344949"/>
    <lineage>
        <taxon>Bacteria</taxon>
        <taxon>Pseudomonadati</taxon>
        <taxon>Pseudomonadota</taxon>
        <taxon>Betaproteobacteria</taxon>
        <taxon>Burkholderiales</taxon>
        <taxon>Oxalobacteraceae</taxon>
        <taxon>Undibacterium</taxon>
    </lineage>
</organism>
<feature type="transmembrane region" description="Helical" evidence="1">
    <location>
        <begin position="365"/>
        <end position="383"/>
    </location>
</feature>
<dbReference type="Proteomes" id="UP000634011">
    <property type="component" value="Unassembled WGS sequence"/>
</dbReference>
<keyword evidence="1" id="KW-0812">Transmembrane</keyword>
<feature type="transmembrane region" description="Helical" evidence="1">
    <location>
        <begin position="178"/>
        <end position="196"/>
    </location>
</feature>
<feature type="transmembrane region" description="Helical" evidence="1">
    <location>
        <begin position="150"/>
        <end position="172"/>
    </location>
</feature>
<feature type="transmembrane region" description="Helical" evidence="1">
    <location>
        <begin position="248"/>
        <end position="271"/>
    </location>
</feature>
<dbReference type="EMBL" id="JACOFV010000019">
    <property type="protein sequence ID" value="MBC3863911.1"/>
    <property type="molecule type" value="Genomic_DNA"/>
</dbReference>
<feature type="transmembrane region" description="Helical" evidence="1">
    <location>
        <begin position="95"/>
        <end position="114"/>
    </location>
</feature>
<reference evidence="2" key="1">
    <citation type="submission" date="2020-08" db="EMBL/GenBank/DDBJ databases">
        <title>Novel species isolated from subtropical streams in China.</title>
        <authorList>
            <person name="Lu H."/>
        </authorList>
    </citation>
    <scope>NUCLEOTIDE SEQUENCE</scope>
    <source>
        <strain evidence="2">KACC 12607</strain>
    </source>
</reference>
<feature type="transmembrane region" description="Helical" evidence="1">
    <location>
        <begin position="322"/>
        <end position="350"/>
    </location>
</feature>
<evidence type="ECO:0000313" key="2">
    <source>
        <dbReference type="EMBL" id="MBC3863911.1"/>
    </source>
</evidence>
<name>A0A923HH26_9BURK</name>
<gene>
    <name evidence="2" type="ORF">H8K32_17530</name>
</gene>
<protein>
    <submittedName>
        <fullName evidence="2">Uncharacterized protein</fullName>
    </submittedName>
</protein>
<evidence type="ECO:0000313" key="3">
    <source>
        <dbReference type="Proteomes" id="UP000634011"/>
    </source>
</evidence>